<keyword evidence="5" id="KW-1185">Reference proteome</keyword>
<reference evidence="4 5" key="1">
    <citation type="journal article" date="2012" name="Antonie Van Leeuwenhoek">
        <title>Shewanella litorisediminis sp. nov., a gammaproteobacterium isolated from a tidal flat sediment.</title>
        <authorList>
            <person name="Lee M.H."/>
            <person name="Yoon J.H."/>
        </authorList>
    </citation>
    <scope>NUCLEOTIDE SEQUENCE [LARGE SCALE GENOMIC DNA]</scope>
    <source>
        <strain evidence="4 5">SMK1-12</strain>
    </source>
</reference>
<accession>A0ABX7G5W9</accession>
<evidence type="ECO:0000256" key="1">
    <source>
        <dbReference type="ARBA" id="ARBA00010333"/>
    </source>
</evidence>
<organism evidence="4 5">
    <name type="scientific">Shewanella litorisediminis</name>
    <dbReference type="NCBI Taxonomy" id="1173586"/>
    <lineage>
        <taxon>Bacteria</taxon>
        <taxon>Pseudomonadati</taxon>
        <taxon>Pseudomonadota</taxon>
        <taxon>Gammaproteobacteria</taxon>
        <taxon>Alteromonadales</taxon>
        <taxon>Shewanellaceae</taxon>
        <taxon>Shewanella</taxon>
    </lineage>
</organism>
<feature type="domain" description="Solute-binding protein family 3/N-terminal" evidence="3">
    <location>
        <begin position="25"/>
        <end position="243"/>
    </location>
</feature>
<sequence length="248" mass="27730">MSPKRLTLLIFLLLPLWVTAQEPKTLTLVATDLPPFYAESLDSFGPVAVLVQEALQRRGYQVELKFYPFIRATALIKAGKADAIIGLWYRTERENWAYYSRPLQGTEIAFLARKQDRIGYQQLSELKDKRIGISRGYANPAAIAGSKLHTEEADSDETNLRKLQLGRVDLIVISRNVAQYLIAHGPAEYQGQFEFVGEPLAKEVFHLGVSKTRAGSLQLLEDFNLAIQSMEEDGSMATILSPLSTSLN</sequence>
<evidence type="ECO:0000313" key="5">
    <source>
        <dbReference type="Proteomes" id="UP000596252"/>
    </source>
</evidence>
<protein>
    <submittedName>
        <fullName evidence="4">Transporter substrate-binding domain-containing protein</fullName>
    </submittedName>
</protein>
<dbReference type="RefSeq" id="WP_203326344.1">
    <property type="nucleotide sequence ID" value="NZ_CP069213.1"/>
</dbReference>
<proteinExistence type="inferred from homology"/>
<keyword evidence="2" id="KW-0732">Signal</keyword>
<evidence type="ECO:0000313" key="4">
    <source>
        <dbReference type="EMBL" id="QRH02756.1"/>
    </source>
</evidence>
<dbReference type="Pfam" id="PF00497">
    <property type="entry name" value="SBP_bac_3"/>
    <property type="match status" value="1"/>
</dbReference>
<dbReference type="InterPro" id="IPR001638">
    <property type="entry name" value="Solute-binding_3/MltF_N"/>
</dbReference>
<dbReference type="Proteomes" id="UP000596252">
    <property type="component" value="Chromosome"/>
</dbReference>
<dbReference type="SUPFAM" id="SSF53850">
    <property type="entry name" value="Periplasmic binding protein-like II"/>
    <property type="match status" value="1"/>
</dbReference>
<evidence type="ECO:0000259" key="3">
    <source>
        <dbReference type="SMART" id="SM00062"/>
    </source>
</evidence>
<dbReference type="SMART" id="SM00062">
    <property type="entry name" value="PBPb"/>
    <property type="match status" value="1"/>
</dbReference>
<name>A0ABX7G5W9_9GAMM</name>
<dbReference type="EMBL" id="CP069213">
    <property type="protein sequence ID" value="QRH02756.1"/>
    <property type="molecule type" value="Genomic_DNA"/>
</dbReference>
<dbReference type="PANTHER" id="PTHR35936">
    <property type="entry name" value="MEMBRANE-BOUND LYTIC MUREIN TRANSGLYCOSYLASE F"/>
    <property type="match status" value="1"/>
</dbReference>
<dbReference type="Gene3D" id="3.40.190.10">
    <property type="entry name" value="Periplasmic binding protein-like II"/>
    <property type="match status" value="2"/>
</dbReference>
<evidence type="ECO:0000256" key="2">
    <source>
        <dbReference type="ARBA" id="ARBA00022729"/>
    </source>
</evidence>
<comment type="similarity">
    <text evidence="1">Belongs to the bacterial solute-binding protein 3 family.</text>
</comment>
<dbReference type="PANTHER" id="PTHR35936:SF25">
    <property type="entry name" value="ABC TRANSPORTER SUBSTRATE-BINDING PROTEIN"/>
    <property type="match status" value="1"/>
</dbReference>
<gene>
    <name evidence="4" type="ORF">JQC75_04865</name>
</gene>